<evidence type="ECO:0000256" key="4">
    <source>
        <dbReference type="RuleBase" id="RU004478"/>
    </source>
</evidence>
<dbReference type="Gene3D" id="2.30.22.10">
    <property type="entry name" value="Head domain of nucleotide exchange factor GrpE"/>
    <property type="match status" value="1"/>
</dbReference>
<keyword evidence="5" id="KW-0175">Coiled coil</keyword>
<evidence type="ECO:0000313" key="7">
    <source>
        <dbReference type="EMBL" id="GLI52870.1"/>
    </source>
</evidence>
<feature type="coiled-coil region" evidence="5">
    <location>
        <begin position="33"/>
        <end position="74"/>
    </location>
</feature>
<dbReference type="CDD" id="cd00446">
    <property type="entry name" value="GrpE"/>
    <property type="match status" value="1"/>
</dbReference>
<dbReference type="GO" id="GO:0000774">
    <property type="term" value="F:adenyl-nucleotide exchange factor activity"/>
    <property type="evidence" value="ECO:0007669"/>
    <property type="project" value="InterPro"/>
</dbReference>
<dbReference type="AlphaFoldDB" id="A0A9W6GEW2"/>
<dbReference type="GO" id="GO:0006457">
    <property type="term" value="P:protein folding"/>
    <property type="evidence" value="ECO:0007669"/>
    <property type="project" value="InterPro"/>
</dbReference>
<reference evidence="7" key="1">
    <citation type="submission" date="2022-12" db="EMBL/GenBank/DDBJ databases">
        <title>Reference genome sequencing for broad-spectrum identification of bacterial and archaeal isolates by mass spectrometry.</title>
        <authorList>
            <person name="Sekiguchi Y."/>
            <person name="Tourlousse D.M."/>
        </authorList>
    </citation>
    <scope>NUCLEOTIDE SEQUENCE</scope>
    <source>
        <strain evidence="7">TSL-P1</strain>
    </source>
</reference>
<dbReference type="Gene3D" id="3.90.20.20">
    <property type="match status" value="1"/>
</dbReference>
<comment type="subunit">
    <text evidence="3">Homodimer.</text>
</comment>
<feature type="compositionally biased region" description="Low complexity" evidence="6">
    <location>
        <begin position="188"/>
        <end position="197"/>
    </location>
</feature>
<proteinExistence type="inferred from homology"/>
<dbReference type="Pfam" id="PF01025">
    <property type="entry name" value="GrpE"/>
    <property type="match status" value="1"/>
</dbReference>
<protein>
    <recommendedName>
        <fullName evidence="3">Protein GrpE</fullName>
    </recommendedName>
    <alternativeName>
        <fullName evidence="3">HSP-70 cofactor</fullName>
    </alternativeName>
</protein>
<dbReference type="SUPFAM" id="SSF51064">
    <property type="entry name" value="Head domain of nucleotide exchange factor GrpE"/>
    <property type="match status" value="1"/>
</dbReference>
<sequence>MDEIKKDTSTENKETEEISYEGSAIEDKPRDVVENLQNELSQQKEKYLRLYAEFENYKRMIQKEREELVNYANEKLIKDLLPIIDNFELAIKHAGSDLNSDWLESMKKGVENTLKEFLRILEKYGVKQIETVGQVFNPEVHHAVSTVETEDIEDNIIVEELRKGYLYKNKLLREPLVAVSKKAKPSEEGGSSSHPSGVQNDRIEKED</sequence>
<dbReference type="NCBIfam" id="NF010738">
    <property type="entry name" value="PRK14140.1"/>
    <property type="match status" value="1"/>
</dbReference>
<dbReference type="GO" id="GO:0042803">
    <property type="term" value="F:protein homodimerization activity"/>
    <property type="evidence" value="ECO:0007669"/>
    <property type="project" value="InterPro"/>
</dbReference>
<dbReference type="EMBL" id="BSDX01000001">
    <property type="protein sequence ID" value="GLI52870.1"/>
    <property type="molecule type" value="Genomic_DNA"/>
</dbReference>
<feature type="region of interest" description="Disordered" evidence="6">
    <location>
        <begin position="182"/>
        <end position="207"/>
    </location>
</feature>
<evidence type="ECO:0000256" key="5">
    <source>
        <dbReference type="SAM" id="Coils"/>
    </source>
</evidence>
<keyword evidence="3" id="KW-0963">Cytoplasm</keyword>
<keyword evidence="8" id="KW-1185">Reference proteome</keyword>
<organism evidence="7 8">
    <name type="scientific">Thermodesulfovibrio yellowstonii</name>
    <dbReference type="NCBI Taxonomy" id="28262"/>
    <lineage>
        <taxon>Bacteria</taxon>
        <taxon>Pseudomonadati</taxon>
        <taxon>Nitrospirota</taxon>
        <taxon>Thermodesulfovibrionia</taxon>
        <taxon>Thermodesulfovibrionales</taxon>
        <taxon>Thermodesulfovibrionaceae</taxon>
        <taxon>Thermodesulfovibrio</taxon>
    </lineage>
</organism>
<evidence type="ECO:0000256" key="1">
    <source>
        <dbReference type="ARBA" id="ARBA00009054"/>
    </source>
</evidence>
<evidence type="ECO:0000256" key="3">
    <source>
        <dbReference type="HAMAP-Rule" id="MF_01151"/>
    </source>
</evidence>
<keyword evidence="2 3" id="KW-0143">Chaperone</keyword>
<dbReference type="GO" id="GO:0051087">
    <property type="term" value="F:protein-folding chaperone binding"/>
    <property type="evidence" value="ECO:0007669"/>
    <property type="project" value="InterPro"/>
</dbReference>
<dbReference type="GO" id="GO:0005737">
    <property type="term" value="C:cytoplasm"/>
    <property type="evidence" value="ECO:0007669"/>
    <property type="project" value="UniProtKB-SubCell"/>
</dbReference>
<dbReference type="HAMAP" id="MF_01151">
    <property type="entry name" value="GrpE"/>
    <property type="match status" value="1"/>
</dbReference>
<gene>
    <name evidence="3 7" type="primary">grpE</name>
    <name evidence="7" type="ORF">TISLANDTSLP1_05630</name>
</gene>
<comment type="caution">
    <text evidence="7">The sequence shown here is derived from an EMBL/GenBank/DDBJ whole genome shotgun (WGS) entry which is preliminary data.</text>
</comment>
<comment type="subcellular location">
    <subcellularLocation>
        <location evidence="3">Cytoplasm</location>
    </subcellularLocation>
</comment>
<accession>A0A9W6GEW2</accession>
<evidence type="ECO:0000256" key="2">
    <source>
        <dbReference type="ARBA" id="ARBA00023186"/>
    </source>
</evidence>
<evidence type="ECO:0000256" key="6">
    <source>
        <dbReference type="SAM" id="MobiDB-lite"/>
    </source>
</evidence>
<dbReference type="PRINTS" id="PR00773">
    <property type="entry name" value="GRPEPROTEIN"/>
</dbReference>
<feature type="region of interest" description="Disordered" evidence="6">
    <location>
        <begin position="1"/>
        <end position="26"/>
    </location>
</feature>
<dbReference type="SUPFAM" id="SSF58014">
    <property type="entry name" value="Coiled-coil domain of nucleotide exchange factor GrpE"/>
    <property type="match status" value="1"/>
</dbReference>
<dbReference type="Proteomes" id="UP001144297">
    <property type="component" value="Unassembled WGS sequence"/>
</dbReference>
<feature type="compositionally biased region" description="Basic and acidic residues" evidence="6">
    <location>
        <begin position="1"/>
        <end position="16"/>
    </location>
</feature>
<keyword evidence="3" id="KW-0346">Stress response</keyword>
<dbReference type="InterPro" id="IPR013805">
    <property type="entry name" value="GrpE_CC"/>
</dbReference>
<dbReference type="PANTHER" id="PTHR21237">
    <property type="entry name" value="GRPE PROTEIN"/>
    <property type="match status" value="1"/>
</dbReference>
<comment type="similarity">
    <text evidence="1 3 4">Belongs to the GrpE family.</text>
</comment>
<evidence type="ECO:0000313" key="8">
    <source>
        <dbReference type="Proteomes" id="UP001144297"/>
    </source>
</evidence>
<dbReference type="PANTHER" id="PTHR21237:SF23">
    <property type="entry name" value="GRPE PROTEIN HOMOLOG, MITOCHONDRIAL"/>
    <property type="match status" value="1"/>
</dbReference>
<dbReference type="GO" id="GO:0051082">
    <property type="term" value="F:unfolded protein binding"/>
    <property type="evidence" value="ECO:0007669"/>
    <property type="project" value="TreeGrafter"/>
</dbReference>
<dbReference type="InterPro" id="IPR009012">
    <property type="entry name" value="GrpE_head"/>
</dbReference>
<comment type="function">
    <text evidence="3">Participates actively in the response to hyperosmotic and heat shock by preventing the aggregation of stress-denatured proteins, in association with DnaK and GrpE. It is the nucleotide exchange factor for DnaK and may function as a thermosensor. Unfolded proteins bind initially to DnaJ; upon interaction with the DnaJ-bound protein, DnaK hydrolyzes its bound ATP, resulting in the formation of a stable complex. GrpE releases ADP from DnaK; ATP binding to DnaK triggers the release of the substrate protein, thus completing the reaction cycle. Several rounds of ATP-dependent interactions between DnaJ, DnaK and GrpE are required for fully efficient folding.</text>
</comment>
<name>A0A9W6GEW2_9BACT</name>
<dbReference type="InterPro" id="IPR000740">
    <property type="entry name" value="GrpE"/>
</dbReference>